<protein>
    <submittedName>
        <fullName evidence="1">Uncharacterized protein</fullName>
    </submittedName>
</protein>
<keyword evidence="2" id="KW-1185">Reference proteome</keyword>
<dbReference type="AlphaFoldDB" id="A0A0B2VFA7"/>
<sequence>MTIMVAGSVLKSSTDNEMGASKWNDISVVKRGTFGDNVNSMDAADYIGPYGGEENSFLFRQIRSAGDRIAWPYRPSRGGGFGIPYGYIVGRIH</sequence>
<dbReference type="EMBL" id="JPKZ01001781">
    <property type="protein sequence ID" value="KHN80077.1"/>
    <property type="molecule type" value="Genomic_DNA"/>
</dbReference>
<gene>
    <name evidence="1" type="ORF">Tcan_04362</name>
</gene>
<proteinExistence type="predicted"/>
<comment type="caution">
    <text evidence="1">The sequence shown here is derived from an EMBL/GenBank/DDBJ whole genome shotgun (WGS) entry which is preliminary data.</text>
</comment>
<organism evidence="1 2">
    <name type="scientific">Toxocara canis</name>
    <name type="common">Canine roundworm</name>
    <dbReference type="NCBI Taxonomy" id="6265"/>
    <lineage>
        <taxon>Eukaryota</taxon>
        <taxon>Metazoa</taxon>
        <taxon>Ecdysozoa</taxon>
        <taxon>Nematoda</taxon>
        <taxon>Chromadorea</taxon>
        <taxon>Rhabditida</taxon>
        <taxon>Spirurina</taxon>
        <taxon>Ascaridomorpha</taxon>
        <taxon>Ascaridoidea</taxon>
        <taxon>Toxocaridae</taxon>
        <taxon>Toxocara</taxon>
    </lineage>
</organism>
<dbReference type="Proteomes" id="UP000031036">
    <property type="component" value="Unassembled WGS sequence"/>
</dbReference>
<evidence type="ECO:0000313" key="2">
    <source>
        <dbReference type="Proteomes" id="UP000031036"/>
    </source>
</evidence>
<reference evidence="1 2" key="1">
    <citation type="submission" date="2014-11" db="EMBL/GenBank/DDBJ databases">
        <title>Genetic blueprint of the zoonotic pathogen Toxocara canis.</title>
        <authorList>
            <person name="Zhu X.-Q."/>
            <person name="Korhonen P.K."/>
            <person name="Cai H."/>
            <person name="Young N.D."/>
            <person name="Nejsum P."/>
            <person name="von Samson-Himmelstjerna G."/>
            <person name="Boag P.R."/>
            <person name="Tan P."/>
            <person name="Li Q."/>
            <person name="Min J."/>
            <person name="Yang Y."/>
            <person name="Wang X."/>
            <person name="Fang X."/>
            <person name="Hall R.S."/>
            <person name="Hofmann A."/>
            <person name="Sternberg P.W."/>
            <person name="Jex A.R."/>
            <person name="Gasser R.B."/>
        </authorList>
    </citation>
    <scope>NUCLEOTIDE SEQUENCE [LARGE SCALE GENOMIC DNA]</scope>
    <source>
        <strain evidence="1">PN_DK_2014</strain>
    </source>
</reference>
<name>A0A0B2VFA7_TOXCA</name>
<accession>A0A0B2VFA7</accession>
<evidence type="ECO:0000313" key="1">
    <source>
        <dbReference type="EMBL" id="KHN80077.1"/>
    </source>
</evidence>